<keyword evidence="1" id="KW-0732">Signal</keyword>
<protein>
    <recommendedName>
        <fullName evidence="2">Fibrobacter succinogenes major paralogous domain-containing protein</fullName>
    </recommendedName>
</protein>
<gene>
    <name evidence="3" type="ordered locus">Ppha_1345</name>
</gene>
<dbReference type="NCBIfam" id="TIGR02145">
    <property type="entry name" value="Fib_succ_major"/>
    <property type="match status" value="1"/>
</dbReference>
<dbReference type="Pfam" id="PF09603">
    <property type="entry name" value="Fib_succ_major"/>
    <property type="match status" value="1"/>
</dbReference>
<dbReference type="KEGG" id="pph:Ppha_1345"/>
<organism evidence="3 4">
    <name type="scientific">Pelodictyon phaeoclathratiforme (strain DSM 5477 / BU-1)</name>
    <dbReference type="NCBI Taxonomy" id="324925"/>
    <lineage>
        <taxon>Bacteria</taxon>
        <taxon>Pseudomonadati</taxon>
        <taxon>Chlorobiota</taxon>
        <taxon>Chlorobiia</taxon>
        <taxon>Chlorobiales</taxon>
        <taxon>Chlorobiaceae</taxon>
        <taxon>Chlorobium/Pelodictyon group</taxon>
        <taxon>Pelodictyon</taxon>
    </lineage>
</organism>
<reference evidence="3 4" key="1">
    <citation type="submission" date="2008-06" db="EMBL/GenBank/DDBJ databases">
        <title>Complete sequence of Pelodictyon phaeoclathratiforme BU-1.</title>
        <authorList>
            <consortium name="US DOE Joint Genome Institute"/>
            <person name="Lucas S."/>
            <person name="Copeland A."/>
            <person name="Lapidus A."/>
            <person name="Glavina del Rio T."/>
            <person name="Dalin E."/>
            <person name="Tice H."/>
            <person name="Bruce D."/>
            <person name="Goodwin L."/>
            <person name="Pitluck S."/>
            <person name="Schmutz J."/>
            <person name="Larimer F."/>
            <person name="Land M."/>
            <person name="Hauser L."/>
            <person name="Kyrpides N."/>
            <person name="Mikhailova N."/>
            <person name="Liu Z."/>
            <person name="Li T."/>
            <person name="Zhao F."/>
            <person name="Overmann J."/>
            <person name="Bryant D.A."/>
            <person name="Richardson P."/>
        </authorList>
    </citation>
    <scope>NUCLEOTIDE SEQUENCE [LARGE SCALE GENOMIC DNA]</scope>
    <source>
        <strain evidence="4">DSM 5477 / BU-1</strain>
    </source>
</reference>
<proteinExistence type="predicted"/>
<dbReference type="AlphaFoldDB" id="B4SHE2"/>
<dbReference type="STRING" id="324925.Ppha_1345"/>
<dbReference type="EMBL" id="CP001110">
    <property type="protein sequence ID" value="ACF43609.1"/>
    <property type="molecule type" value="Genomic_DNA"/>
</dbReference>
<feature type="chain" id="PRO_5002822907" description="Fibrobacter succinogenes major paralogous domain-containing protein" evidence="1">
    <location>
        <begin position="25"/>
        <end position="224"/>
    </location>
</feature>
<dbReference type="OrthoDB" id="9805760at2"/>
<evidence type="ECO:0000256" key="1">
    <source>
        <dbReference type="SAM" id="SignalP"/>
    </source>
</evidence>
<dbReference type="PROSITE" id="PS51257">
    <property type="entry name" value="PROKAR_LIPOPROTEIN"/>
    <property type="match status" value="1"/>
</dbReference>
<evidence type="ECO:0000313" key="4">
    <source>
        <dbReference type="Proteomes" id="UP000002724"/>
    </source>
</evidence>
<evidence type="ECO:0000259" key="2">
    <source>
        <dbReference type="Pfam" id="PF09603"/>
    </source>
</evidence>
<dbReference type="HOGENOM" id="CLU_042629_0_0_10"/>
<dbReference type="InterPro" id="IPR011871">
    <property type="entry name" value="Fib_succ_major"/>
</dbReference>
<evidence type="ECO:0000313" key="3">
    <source>
        <dbReference type="EMBL" id="ACF43609.1"/>
    </source>
</evidence>
<keyword evidence="4" id="KW-1185">Reference proteome</keyword>
<dbReference type="Proteomes" id="UP000002724">
    <property type="component" value="Chromosome"/>
</dbReference>
<dbReference type="eggNOG" id="COG4704">
    <property type="taxonomic scope" value="Bacteria"/>
</dbReference>
<feature type="signal peptide" evidence="1">
    <location>
        <begin position="1"/>
        <end position="24"/>
    </location>
</feature>
<name>B4SHE2_PELPB</name>
<sequence length="224" mass="24358" precursor="true">MQKKRVFVSAGVLLGMLFFASCTSKPQKSTDIDGNSYTVMKMGSMHWTGENLDVAHYRNGDIIPEIKDPAVWTKLTTGAWCYNGNDAENGKIYGKLYNWYAVNDPRGLAPAGWHVATDAEWSELGTLLGGTEKAGGAMKATSHWKEQSAGSNKSSGFNALPAGARRDTDGEFMAPGGYSRFWSSTELTAKTVRVSAIGYFDAVFRQGKAGKNNAFSVRCVKDKD</sequence>
<dbReference type="RefSeq" id="WP_012508100.1">
    <property type="nucleotide sequence ID" value="NC_011060.1"/>
</dbReference>
<feature type="domain" description="Fibrobacter succinogenes major paralogous" evidence="2">
    <location>
        <begin position="40"/>
        <end position="221"/>
    </location>
</feature>
<accession>B4SHE2</accession>